<dbReference type="Proteomes" id="UP000325161">
    <property type="component" value="Chromosome"/>
</dbReference>
<name>A0A5C0AZG4_9BURK</name>
<evidence type="ECO:0000256" key="5">
    <source>
        <dbReference type="ARBA" id="ARBA00023136"/>
    </source>
</evidence>
<dbReference type="PANTHER" id="PTHR35007">
    <property type="entry name" value="INTEGRAL MEMBRANE PROTEIN-RELATED"/>
    <property type="match status" value="1"/>
</dbReference>
<protein>
    <submittedName>
        <fullName evidence="8">Type II secretion system F family protein</fullName>
    </submittedName>
</protein>
<evidence type="ECO:0000256" key="1">
    <source>
        <dbReference type="ARBA" id="ARBA00004651"/>
    </source>
</evidence>
<organism evidence="8 9">
    <name type="scientific">Pigmentiphaga aceris</name>
    <dbReference type="NCBI Taxonomy" id="1940612"/>
    <lineage>
        <taxon>Bacteria</taxon>
        <taxon>Pseudomonadati</taxon>
        <taxon>Pseudomonadota</taxon>
        <taxon>Betaproteobacteria</taxon>
        <taxon>Burkholderiales</taxon>
        <taxon>Alcaligenaceae</taxon>
        <taxon>Pigmentiphaga</taxon>
    </lineage>
</organism>
<evidence type="ECO:0000313" key="9">
    <source>
        <dbReference type="Proteomes" id="UP000325161"/>
    </source>
</evidence>
<comment type="subcellular location">
    <subcellularLocation>
        <location evidence="1">Cell membrane</location>
        <topology evidence="1">Multi-pass membrane protein</topology>
    </subcellularLocation>
</comment>
<dbReference type="InterPro" id="IPR042094">
    <property type="entry name" value="T2SS_GspF_sf"/>
</dbReference>
<gene>
    <name evidence="8" type="ORF">FXN63_18330</name>
</gene>
<keyword evidence="4 6" id="KW-1133">Transmembrane helix</keyword>
<dbReference type="RefSeq" id="WP_148816622.1">
    <property type="nucleotide sequence ID" value="NZ_CP043046.1"/>
</dbReference>
<evidence type="ECO:0000256" key="2">
    <source>
        <dbReference type="ARBA" id="ARBA00022475"/>
    </source>
</evidence>
<dbReference type="Pfam" id="PF00482">
    <property type="entry name" value="T2SSF"/>
    <property type="match status" value="1"/>
</dbReference>
<evidence type="ECO:0000256" key="6">
    <source>
        <dbReference type="SAM" id="Phobius"/>
    </source>
</evidence>
<dbReference type="EMBL" id="CP043046">
    <property type="protein sequence ID" value="QEI07575.1"/>
    <property type="molecule type" value="Genomic_DNA"/>
</dbReference>
<feature type="transmembrane region" description="Helical" evidence="6">
    <location>
        <begin position="101"/>
        <end position="122"/>
    </location>
</feature>
<evidence type="ECO:0000256" key="4">
    <source>
        <dbReference type="ARBA" id="ARBA00022989"/>
    </source>
</evidence>
<dbReference type="GO" id="GO:0005886">
    <property type="term" value="C:plasma membrane"/>
    <property type="evidence" value="ECO:0007669"/>
    <property type="project" value="UniProtKB-SubCell"/>
</dbReference>
<dbReference type="PANTHER" id="PTHR35007:SF2">
    <property type="entry name" value="PILUS ASSEMBLE PROTEIN"/>
    <property type="match status" value="1"/>
</dbReference>
<dbReference type="OrthoDB" id="9810662at2"/>
<feature type="transmembrane region" description="Helical" evidence="6">
    <location>
        <begin position="54"/>
        <end position="71"/>
    </location>
</feature>
<keyword evidence="5 6" id="KW-0472">Membrane</keyword>
<feature type="domain" description="Type II secretion system protein GspF" evidence="7">
    <location>
        <begin position="167"/>
        <end position="292"/>
    </location>
</feature>
<evidence type="ECO:0000313" key="8">
    <source>
        <dbReference type="EMBL" id="QEI07575.1"/>
    </source>
</evidence>
<sequence>MPDTAFSSPLIALMAGIGAAAMAWLCGRWAAQGVARWLGRSRAHEAPPGNDVPPFWFRVFAGPIGVLAGLADRRMSWRSRRALTRRLQVAGLHRAIDAAQFVGAQLFAALIGATVLGLFSAGQWGGPVGVLVGLAGACLGALLPRLWLRDRIVARRRAVVRALPFALDMITLCVEAGLNLQGALQQAVARGPVGPLRDELRQVLGDMRAGMARAQALRALADRIDEPAVRSLVAALVQAESMGMNLGALLRSQSDQRRSDRFLRAETLAMQAPVKMLLPLVVFIFPCTFLVIAFPIAVKLIGLAR</sequence>
<keyword evidence="3 6" id="KW-0812">Transmembrane</keyword>
<accession>A0A5C0AZG4</accession>
<evidence type="ECO:0000259" key="7">
    <source>
        <dbReference type="Pfam" id="PF00482"/>
    </source>
</evidence>
<dbReference type="Gene3D" id="1.20.81.30">
    <property type="entry name" value="Type II secretion system (T2SS), domain F"/>
    <property type="match status" value="1"/>
</dbReference>
<keyword evidence="9" id="KW-1185">Reference proteome</keyword>
<reference evidence="8 9" key="1">
    <citation type="submission" date="2019-08" db="EMBL/GenBank/DDBJ databases">
        <title>Amphibian skin-associated Pigmentiphaga: genome sequence and occurrence across geography and hosts.</title>
        <authorList>
            <person name="Bletz M.C."/>
            <person name="Bunk B."/>
            <person name="Sproeer C."/>
            <person name="Biwer P."/>
            <person name="Reiter S."/>
            <person name="Rabemananjara F.C.E."/>
            <person name="Schulz S."/>
            <person name="Overmann J."/>
            <person name="Vences M."/>
        </authorList>
    </citation>
    <scope>NUCLEOTIDE SEQUENCE [LARGE SCALE GENOMIC DNA]</scope>
    <source>
        <strain evidence="8 9">Mada1488</strain>
    </source>
</reference>
<dbReference type="AlphaFoldDB" id="A0A5C0AZG4"/>
<feature type="transmembrane region" description="Helical" evidence="6">
    <location>
        <begin position="277"/>
        <end position="298"/>
    </location>
</feature>
<keyword evidence="2" id="KW-1003">Cell membrane</keyword>
<feature type="transmembrane region" description="Helical" evidence="6">
    <location>
        <begin position="128"/>
        <end position="148"/>
    </location>
</feature>
<evidence type="ECO:0000256" key="3">
    <source>
        <dbReference type="ARBA" id="ARBA00022692"/>
    </source>
</evidence>
<proteinExistence type="predicted"/>
<dbReference type="InterPro" id="IPR018076">
    <property type="entry name" value="T2SS_GspF_dom"/>
</dbReference>
<dbReference type="KEGG" id="pacr:FXN63_18330"/>